<proteinExistence type="inferred from homology"/>
<reference evidence="5 6" key="2">
    <citation type="journal article" date="2016" name="Science">
        <title>A bacterium that degrades and assimilates poly(ethylene terephthalate).</title>
        <authorList>
            <person name="Yoshida S."/>
            <person name="Hiraga K."/>
            <person name="Takehana T."/>
            <person name="Taniguchi I."/>
            <person name="Yamaji H."/>
            <person name="Maeda Y."/>
            <person name="Toyohara K."/>
            <person name="Miyamoto K."/>
            <person name="Kimura Y."/>
            <person name="Oda K."/>
        </authorList>
    </citation>
    <scope>NUCLEOTIDE SEQUENCE [LARGE SCALE GENOMIC DNA]</scope>
    <source>
        <strain evidence="6">NBRC 110686 / TISTR 2288 / 201-F6</strain>
    </source>
</reference>
<comment type="caution">
    <text evidence="5">The sequence shown here is derived from an EMBL/GenBank/DDBJ whole genome shotgun (WGS) entry which is preliminary data.</text>
</comment>
<dbReference type="EMBL" id="BBYR01000013">
    <property type="protein sequence ID" value="GAP35059.1"/>
    <property type="molecule type" value="Genomic_DNA"/>
</dbReference>
<dbReference type="GO" id="GO:0008199">
    <property type="term" value="F:ferric iron binding"/>
    <property type="evidence" value="ECO:0007669"/>
    <property type="project" value="InterPro"/>
</dbReference>
<name>A0A0K8NXM7_PISS1</name>
<dbReference type="Gene3D" id="2.60.130.10">
    <property type="entry name" value="Aromatic compound dioxygenase"/>
    <property type="match status" value="1"/>
</dbReference>
<dbReference type="OrthoDB" id="9805815at2"/>
<dbReference type="EC" id="1.13.11.3" evidence="5"/>
<accession>A0A0K8NXM7</accession>
<reference evidence="6" key="1">
    <citation type="submission" date="2015-07" db="EMBL/GenBank/DDBJ databases">
        <title>Discovery of a poly(ethylene terephthalate assimilation.</title>
        <authorList>
            <person name="Yoshida S."/>
            <person name="Hiraga K."/>
            <person name="Takehana T."/>
            <person name="Taniguchi I."/>
            <person name="Yamaji H."/>
            <person name="Maeda Y."/>
            <person name="Toyohara K."/>
            <person name="Miyamoto K."/>
            <person name="Kimura Y."/>
            <person name="Oda K."/>
        </authorList>
    </citation>
    <scope>NUCLEOTIDE SEQUENCE [LARGE SCALE GENOMIC DNA]</scope>
    <source>
        <strain evidence="6">NBRC 110686 / TISTR 2288 / 201-F6</strain>
    </source>
</reference>
<keyword evidence="2 5" id="KW-0223">Dioxygenase</keyword>
<evidence type="ECO:0000256" key="1">
    <source>
        <dbReference type="ARBA" id="ARBA00007825"/>
    </source>
</evidence>
<dbReference type="InterPro" id="IPR006311">
    <property type="entry name" value="TAT_signal"/>
</dbReference>
<keyword evidence="3 5" id="KW-0560">Oxidoreductase</keyword>
<dbReference type="PANTHER" id="PTHR33711">
    <property type="entry name" value="DIOXYGENASE, PUTATIVE (AFU_ORTHOLOGUE AFUA_2G02910)-RELATED"/>
    <property type="match status" value="1"/>
</dbReference>
<protein>
    <submittedName>
        <fullName evidence="5">Protocatechuate 3,4-dioxygenase, beta chain</fullName>
        <ecNumber evidence="5">1.13.11.3</ecNumber>
    </submittedName>
</protein>
<evidence type="ECO:0000259" key="4">
    <source>
        <dbReference type="PROSITE" id="PS00083"/>
    </source>
</evidence>
<evidence type="ECO:0000256" key="2">
    <source>
        <dbReference type="ARBA" id="ARBA00022964"/>
    </source>
</evidence>
<dbReference type="PROSITE" id="PS00083">
    <property type="entry name" value="INTRADIOL_DIOXYGENAS"/>
    <property type="match status" value="1"/>
</dbReference>
<dbReference type="SUPFAM" id="SSF49482">
    <property type="entry name" value="Aromatic compound dioxygenase"/>
    <property type="match status" value="1"/>
</dbReference>
<feature type="domain" description="Intradiol ring-cleavage dioxygenases" evidence="4">
    <location>
        <begin position="91"/>
        <end position="119"/>
    </location>
</feature>
<dbReference type="InterPro" id="IPR000627">
    <property type="entry name" value="Intradiol_dOase_C"/>
</dbReference>
<dbReference type="GO" id="GO:0018578">
    <property type="term" value="F:protocatechuate 3,4-dioxygenase activity"/>
    <property type="evidence" value="ECO:0007669"/>
    <property type="project" value="UniProtKB-EC"/>
</dbReference>
<comment type="similarity">
    <text evidence="1">Belongs to the intradiol ring-cleavage dioxygenase family.</text>
</comment>
<dbReference type="STRING" id="1547922.ISF6_0624"/>
<evidence type="ECO:0000313" key="6">
    <source>
        <dbReference type="Proteomes" id="UP000037660"/>
    </source>
</evidence>
<dbReference type="PANTHER" id="PTHR33711:SF9">
    <property type="entry name" value="PROTOCATECHUATE 3,4-DIOXYGENASE ALPHA CHAIN"/>
    <property type="match status" value="1"/>
</dbReference>
<evidence type="ECO:0000256" key="3">
    <source>
        <dbReference type="ARBA" id="ARBA00023002"/>
    </source>
</evidence>
<dbReference type="Pfam" id="PF00775">
    <property type="entry name" value="Dioxygenase_C"/>
    <property type="match status" value="1"/>
</dbReference>
<sequence>MPTDRRPSPTRAAALPAPQRRRLLLGAGAGAGAALLALPRPLRAAGLPPMTEGPFYPSVAWRARALDWDADLTRVERGGRVLQAQGEALDLGGRIVDARGRAVDGAAVEIWQCDVHGSYRHPDGAGERIDEGFQGFGATRSDAAGRYRFRTIRPVPYPGRTPHIHVRLRHPAWGELTSQLFVDGEPANARDFLYRRLTPDDRRDTALVLQPAEVGAPVAWRASRDLHVGA</sequence>
<dbReference type="AlphaFoldDB" id="A0A0K8NXM7"/>
<dbReference type="InterPro" id="IPR050770">
    <property type="entry name" value="Intradiol_RC_Dioxygenase"/>
</dbReference>
<evidence type="ECO:0000313" key="5">
    <source>
        <dbReference type="EMBL" id="GAP35059.1"/>
    </source>
</evidence>
<organism evidence="5 6">
    <name type="scientific">Piscinibacter sakaiensis</name>
    <name type="common">Ideonella sakaiensis</name>
    <dbReference type="NCBI Taxonomy" id="1547922"/>
    <lineage>
        <taxon>Bacteria</taxon>
        <taxon>Pseudomonadati</taxon>
        <taxon>Pseudomonadota</taxon>
        <taxon>Betaproteobacteria</taxon>
        <taxon>Burkholderiales</taxon>
        <taxon>Sphaerotilaceae</taxon>
        <taxon>Piscinibacter</taxon>
    </lineage>
</organism>
<dbReference type="CDD" id="cd00421">
    <property type="entry name" value="intradiol_dioxygenase"/>
    <property type="match status" value="1"/>
</dbReference>
<dbReference type="RefSeq" id="WP_054019139.1">
    <property type="nucleotide sequence ID" value="NZ_BBYR01000013.1"/>
</dbReference>
<dbReference type="Proteomes" id="UP000037660">
    <property type="component" value="Unassembled WGS sequence"/>
</dbReference>
<gene>
    <name evidence="5" type="ORF">ISF6_0624</name>
</gene>
<dbReference type="PROSITE" id="PS51318">
    <property type="entry name" value="TAT"/>
    <property type="match status" value="1"/>
</dbReference>
<keyword evidence="6" id="KW-1185">Reference proteome</keyword>
<dbReference type="InterPro" id="IPR015889">
    <property type="entry name" value="Intradiol_dOase_core"/>
</dbReference>